<organism evidence="3 4">
    <name type="scientific">Streptomyces tauricus</name>
    <dbReference type="NCBI Taxonomy" id="68274"/>
    <lineage>
        <taxon>Bacteria</taxon>
        <taxon>Bacillati</taxon>
        <taxon>Actinomycetota</taxon>
        <taxon>Actinomycetes</taxon>
        <taxon>Kitasatosporales</taxon>
        <taxon>Streptomycetaceae</taxon>
        <taxon>Streptomyces</taxon>
        <taxon>Streptomyces aurantiacus group</taxon>
    </lineage>
</organism>
<accession>A0ABZ1JUQ7</accession>
<keyword evidence="4" id="KW-1185">Reference proteome</keyword>
<gene>
    <name evidence="2" type="ORF">OG288_00045</name>
    <name evidence="3" type="ORF">OG288_44165</name>
</gene>
<feature type="compositionally biased region" description="Low complexity" evidence="1">
    <location>
        <begin position="18"/>
        <end position="28"/>
    </location>
</feature>
<dbReference type="Proteomes" id="UP001432166">
    <property type="component" value="Chromosome"/>
</dbReference>
<reference evidence="3" key="1">
    <citation type="submission" date="2022-10" db="EMBL/GenBank/DDBJ databases">
        <title>The complete genomes of actinobacterial strains from the NBC collection.</title>
        <authorList>
            <person name="Joergensen T.S."/>
            <person name="Alvarez Arevalo M."/>
            <person name="Sterndorff E.B."/>
            <person name="Faurdal D."/>
            <person name="Vuksanovic O."/>
            <person name="Mourched A.-S."/>
            <person name="Charusanti P."/>
            <person name="Shaw S."/>
            <person name="Blin K."/>
            <person name="Weber T."/>
        </authorList>
    </citation>
    <scope>NUCLEOTIDE SEQUENCE</scope>
    <source>
        <strain evidence="3">NBC_00189</strain>
    </source>
</reference>
<sequence length="399" mass="44647">MPVSDPGMSGSLPKRRPQSAPSSRPSPSTDYEPVWSWARPVLPAECDLDPATDKDRADPASDAETVLIIGCRGVQMGNRNKQYNRYEYRLSTRGIDFATVLRRRPVQDALVKLMLDPDSETLRADVMRELCADRAYLLRRTVIDPGQVERPHAASTDRQDEAVSAPPPLHGFVLVHNCQGVQAGDQCVQHNEFLYPCRRSQINERALVATRPELAEAIVDTIIGRSAVPTPPTVWEELDKALNDTPNPERFGRVVRDFRRTCVEGADGVSYGRDNQATYTSTVTSRMRQSRVEALLKQERSRFARAAIRQARDEANRADRAAIRQGEHEAGRSEPGPTREVEDTTDRSTRAVSRGLRRPTTRPTRAAPQHPLRPNDRPERDTPRRADPPDRSGPSIPGF</sequence>
<dbReference type="RefSeq" id="WP_328936267.1">
    <property type="nucleotide sequence ID" value="NZ_CP108133.1"/>
</dbReference>
<feature type="compositionally biased region" description="Basic and acidic residues" evidence="1">
    <location>
        <begin position="373"/>
        <end position="390"/>
    </location>
</feature>
<evidence type="ECO:0000313" key="2">
    <source>
        <dbReference type="EMBL" id="WTP46868.1"/>
    </source>
</evidence>
<evidence type="ECO:0000313" key="4">
    <source>
        <dbReference type="Proteomes" id="UP001432166"/>
    </source>
</evidence>
<feature type="region of interest" description="Disordered" evidence="1">
    <location>
        <begin position="324"/>
        <end position="399"/>
    </location>
</feature>
<name>A0ABZ1JUQ7_9ACTN</name>
<evidence type="ECO:0000313" key="3">
    <source>
        <dbReference type="EMBL" id="WTP54674.1"/>
    </source>
</evidence>
<evidence type="ECO:0000256" key="1">
    <source>
        <dbReference type="SAM" id="MobiDB-lite"/>
    </source>
</evidence>
<feature type="region of interest" description="Disordered" evidence="1">
    <location>
        <begin position="1"/>
        <end position="34"/>
    </location>
</feature>
<feature type="compositionally biased region" description="Basic and acidic residues" evidence="1">
    <location>
        <begin position="324"/>
        <end position="349"/>
    </location>
</feature>
<protein>
    <submittedName>
        <fullName evidence="3">Uncharacterized protein</fullName>
    </submittedName>
</protein>
<dbReference type="EMBL" id="CP108133">
    <property type="protein sequence ID" value="WTP46868.1"/>
    <property type="molecule type" value="Genomic_DNA"/>
</dbReference>
<proteinExistence type="predicted"/>
<dbReference type="EMBL" id="CP108133">
    <property type="protein sequence ID" value="WTP54674.1"/>
    <property type="molecule type" value="Genomic_DNA"/>
</dbReference>